<feature type="compositionally biased region" description="Pro residues" evidence="1">
    <location>
        <begin position="158"/>
        <end position="172"/>
    </location>
</feature>
<feature type="compositionally biased region" description="Acidic residues" evidence="1">
    <location>
        <begin position="207"/>
        <end position="219"/>
    </location>
</feature>
<gene>
    <name evidence="2" type="ORF">PPROV_000687200</name>
</gene>
<accession>A0A830HQS1</accession>
<proteinExistence type="predicted"/>
<feature type="region of interest" description="Disordered" evidence="1">
    <location>
        <begin position="146"/>
        <end position="179"/>
    </location>
</feature>
<name>A0A830HQS1_9CHLO</name>
<reference evidence="2" key="1">
    <citation type="submission" date="2020-10" db="EMBL/GenBank/DDBJ databases">
        <title>Unveiling of a novel bifunctional photoreceptor, Dualchrome1, isolated from a cosmopolitan green alga.</title>
        <authorList>
            <person name="Suzuki S."/>
            <person name="Kawachi M."/>
        </authorList>
    </citation>
    <scope>NUCLEOTIDE SEQUENCE</scope>
    <source>
        <strain evidence="2">NIES 2893</strain>
    </source>
</reference>
<sequence length="219" mass="23463">MANMDPAADNNNNLRDLRALRSCELSLEKAITDARACLGDDDLFTGTSSSLPSSSDGEDNIHAVHSILAYARHISSTASAGILASAPARTDFKQSPYFEGRMPSFLIFPPAPMEGKDLAQTGLHAHREAYLKATQTIPATTTLAQAAAAATTQQQPQPTKPSMPPLPVPPPKSNKDVQEIKPKVFGLDLNLDLNEEEEARYTTAAPVDDDSDDSDDDSD</sequence>
<dbReference type="Proteomes" id="UP000660262">
    <property type="component" value="Unassembled WGS sequence"/>
</dbReference>
<keyword evidence="3" id="KW-1185">Reference proteome</keyword>
<feature type="compositionally biased region" description="Low complexity" evidence="1">
    <location>
        <begin position="146"/>
        <end position="157"/>
    </location>
</feature>
<feature type="region of interest" description="Disordered" evidence="1">
    <location>
        <begin position="196"/>
        <end position="219"/>
    </location>
</feature>
<organism evidence="2 3">
    <name type="scientific">Pycnococcus provasolii</name>
    <dbReference type="NCBI Taxonomy" id="41880"/>
    <lineage>
        <taxon>Eukaryota</taxon>
        <taxon>Viridiplantae</taxon>
        <taxon>Chlorophyta</taxon>
        <taxon>Pseudoscourfieldiophyceae</taxon>
        <taxon>Pseudoscourfieldiales</taxon>
        <taxon>Pycnococcaceae</taxon>
        <taxon>Pycnococcus</taxon>
    </lineage>
</organism>
<dbReference type="EMBL" id="BNJQ01000019">
    <property type="protein sequence ID" value="GHP08130.1"/>
    <property type="molecule type" value="Genomic_DNA"/>
</dbReference>
<protein>
    <submittedName>
        <fullName evidence="2">Uncharacterized protein</fullName>
    </submittedName>
</protein>
<comment type="caution">
    <text evidence="2">The sequence shown here is derived from an EMBL/GenBank/DDBJ whole genome shotgun (WGS) entry which is preliminary data.</text>
</comment>
<dbReference type="AlphaFoldDB" id="A0A830HQS1"/>
<evidence type="ECO:0000313" key="2">
    <source>
        <dbReference type="EMBL" id="GHP08130.1"/>
    </source>
</evidence>
<evidence type="ECO:0000256" key="1">
    <source>
        <dbReference type="SAM" id="MobiDB-lite"/>
    </source>
</evidence>
<evidence type="ECO:0000313" key="3">
    <source>
        <dbReference type="Proteomes" id="UP000660262"/>
    </source>
</evidence>